<proteinExistence type="predicted"/>
<dbReference type="Pfam" id="PF13193">
    <property type="entry name" value="AMP-binding_C"/>
    <property type="match status" value="1"/>
</dbReference>
<dbReference type="InterPro" id="IPR045851">
    <property type="entry name" value="AMP-bd_C_sf"/>
</dbReference>
<feature type="domain" description="AMP-dependent synthetase/ligase" evidence="1">
    <location>
        <begin position="8"/>
        <end position="373"/>
    </location>
</feature>
<accession>A0A239AJ38</accession>
<dbReference type="RefSeq" id="WP_217898683.1">
    <property type="nucleotide sequence ID" value="NZ_FZNW01000041.1"/>
</dbReference>
<sequence>MFTDYIDRGVAVNPDGPCLRSADGSVSLDHRQVAALSHRIAASLRNDGAVPGTRIAVYSPNNVTAFLCVLAILRAGATWVAVNPRSEPSELAELLERAEAEILLYDAALSDRADQIMTATPGIRMSVAFDGDSEEQFGRWLVPPGTTVPRLPFDPDAVAMMLGTGGTTGRSKVVPVTNRQFLTMSLAYNAHMPEPTPPIYLLAPPMTHAAGISVWPTLAEGGSVILHDGVDTGAILHAIEYERVTRLFLPPTAIYALLADPGVRDTDVSSLRHFIYAAAPMSEDKLREALEVFGPVMTQTFGQAEAPMIATCMAPADHAEAASDPAKAHRLRSCGRPSLVAAVEIMGDDGTVLGPHERGEIVVRGDLVMTGYHNDPDETAQTRRPGGWHGTSDIGYRDDDGFIYVVDRKRDMIITGGFNVYPSTVERVMWGHSAVLDCAVIGIPDDKWGESVTAVVEPKDDQQITAQELIERCKSELGSVQAPKSVIFRQLPRSANGKVLKRQLRDEYWAGLERRV</sequence>
<dbReference type="Pfam" id="PF00501">
    <property type="entry name" value="AMP-binding"/>
    <property type="match status" value="1"/>
</dbReference>
<gene>
    <name evidence="3" type="ORF">SAMN06265360_1414</name>
</gene>
<dbReference type="PROSITE" id="PS00455">
    <property type="entry name" value="AMP_BINDING"/>
    <property type="match status" value="1"/>
</dbReference>
<dbReference type="InterPro" id="IPR020845">
    <property type="entry name" value="AMP-binding_CS"/>
</dbReference>
<dbReference type="EMBL" id="FZNW01000041">
    <property type="protein sequence ID" value="SNR94943.1"/>
    <property type="molecule type" value="Genomic_DNA"/>
</dbReference>
<dbReference type="InterPro" id="IPR050237">
    <property type="entry name" value="ATP-dep_AMP-bd_enzyme"/>
</dbReference>
<evidence type="ECO:0000259" key="2">
    <source>
        <dbReference type="Pfam" id="PF13193"/>
    </source>
</evidence>
<dbReference type="Gene3D" id="3.40.50.12780">
    <property type="entry name" value="N-terminal domain of ligase-like"/>
    <property type="match status" value="1"/>
</dbReference>
<name>A0A239AJ38_9PSEU</name>
<reference evidence="3 4" key="1">
    <citation type="submission" date="2017-06" db="EMBL/GenBank/DDBJ databases">
        <authorList>
            <person name="Kim H.J."/>
            <person name="Triplett B.A."/>
        </authorList>
    </citation>
    <scope>NUCLEOTIDE SEQUENCE [LARGE SCALE GENOMIC DNA]</scope>
    <source>
        <strain evidence="3 4">DSM 45207</strain>
    </source>
</reference>
<keyword evidence="3" id="KW-0436">Ligase</keyword>
<dbReference type="InterPro" id="IPR025110">
    <property type="entry name" value="AMP-bd_C"/>
</dbReference>
<dbReference type="Gene3D" id="3.30.300.30">
    <property type="match status" value="1"/>
</dbReference>
<feature type="domain" description="AMP-binding enzyme C-terminal" evidence="2">
    <location>
        <begin position="425"/>
        <end position="498"/>
    </location>
</feature>
<evidence type="ECO:0000313" key="3">
    <source>
        <dbReference type="EMBL" id="SNR94943.1"/>
    </source>
</evidence>
<dbReference type="InterPro" id="IPR042099">
    <property type="entry name" value="ANL_N_sf"/>
</dbReference>
<protein>
    <submittedName>
        <fullName evidence="3">Acyl-CoA synthetase (AMP-forming)/AMP-acid ligase II</fullName>
    </submittedName>
</protein>
<dbReference type="PANTHER" id="PTHR43767:SF7">
    <property type="entry name" value="MEDIUM_LONG-CHAIN-FATTY-ACID--COA LIGASE FADD8"/>
    <property type="match status" value="1"/>
</dbReference>
<dbReference type="AlphaFoldDB" id="A0A239AJ38"/>
<organism evidence="3 4">
    <name type="scientific">Haloechinothrix alba</name>
    <dbReference type="NCBI Taxonomy" id="664784"/>
    <lineage>
        <taxon>Bacteria</taxon>
        <taxon>Bacillati</taxon>
        <taxon>Actinomycetota</taxon>
        <taxon>Actinomycetes</taxon>
        <taxon>Pseudonocardiales</taxon>
        <taxon>Pseudonocardiaceae</taxon>
        <taxon>Haloechinothrix</taxon>
    </lineage>
</organism>
<keyword evidence="4" id="KW-1185">Reference proteome</keyword>
<dbReference type="InterPro" id="IPR000873">
    <property type="entry name" value="AMP-dep_synth/lig_dom"/>
</dbReference>
<dbReference type="SUPFAM" id="SSF56801">
    <property type="entry name" value="Acetyl-CoA synthetase-like"/>
    <property type="match status" value="1"/>
</dbReference>
<evidence type="ECO:0000313" key="4">
    <source>
        <dbReference type="Proteomes" id="UP000198348"/>
    </source>
</evidence>
<dbReference type="PANTHER" id="PTHR43767">
    <property type="entry name" value="LONG-CHAIN-FATTY-ACID--COA LIGASE"/>
    <property type="match status" value="1"/>
</dbReference>
<dbReference type="Proteomes" id="UP000198348">
    <property type="component" value="Unassembled WGS sequence"/>
</dbReference>
<evidence type="ECO:0000259" key="1">
    <source>
        <dbReference type="Pfam" id="PF00501"/>
    </source>
</evidence>
<dbReference type="GO" id="GO:0016877">
    <property type="term" value="F:ligase activity, forming carbon-sulfur bonds"/>
    <property type="evidence" value="ECO:0007669"/>
    <property type="project" value="UniProtKB-ARBA"/>
</dbReference>